<keyword evidence="1" id="KW-0812">Transmembrane</keyword>
<protein>
    <recommendedName>
        <fullName evidence="4">Superinfection immunity protein</fullName>
    </recommendedName>
</protein>
<gene>
    <name evidence="2" type="ORF">GCM10010387_14230</name>
</gene>
<evidence type="ECO:0000313" key="3">
    <source>
        <dbReference type="Proteomes" id="UP000630936"/>
    </source>
</evidence>
<sequence>MMSQLKSSEANRLVEATVFGDGATVIAVAVGVILFIAYFVPTIVAFTRNVPNSGSVLVINLLLGWTLIGWIVALAMAARSQSPRATE</sequence>
<dbReference type="Pfam" id="PF14373">
    <property type="entry name" value="Imm_superinfect"/>
    <property type="match status" value="1"/>
</dbReference>
<dbReference type="Proteomes" id="UP000630936">
    <property type="component" value="Unassembled WGS sequence"/>
</dbReference>
<feature type="transmembrane region" description="Helical" evidence="1">
    <location>
        <begin position="56"/>
        <end position="78"/>
    </location>
</feature>
<dbReference type="EMBL" id="BMWG01000002">
    <property type="protein sequence ID" value="GGZ22230.1"/>
    <property type="molecule type" value="Genomic_DNA"/>
</dbReference>
<comment type="caution">
    <text evidence="2">The sequence shown here is derived from an EMBL/GenBank/DDBJ whole genome shotgun (WGS) entry which is preliminary data.</text>
</comment>
<proteinExistence type="predicted"/>
<evidence type="ECO:0000256" key="1">
    <source>
        <dbReference type="SAM" id="Phobius"/>
    </source>
</evidence>
<name>A0A918PVQ3_9ACTN</name>
<keyword evidence="1" id="KW-0472">Membrane</keyword>
<accession>A0A918PVQ3</accession>
<dbReference type="AlphaFoldDB" id="A0A918PVQ3"/>
<keyword evidence="1" id="KW-1133">Transmembrane helix</keyword>
<evidence type="ECO:0000313" key="2">
    <source>
        <dbReference type="EMBL" id="GGZ22230.1"/>
    </source>
</evidence>
<organism evidence="2 3">
    <name type="scientific">Streptomyces inusitatus</name>
    <dbReference type="NCBI Taxonomy" id="68221"/>
    <lineage>
        <taxon>Bacteria</taxon>
        <taxon>Bacillati</taxon>
        <taxon>Actinomycetota</taxon>
        <taxon>Actinomycetes</taxon>
        <taxon>Kitasatosporales</taxon>
        <taxon>Streptomycetaceae</taxon>
        <taxon>Streptomyces</taxon>
    </lineage>
</organism>
<evidence type="ECO:0008006" key="4">
    <source>
        <dbReference type="Google" id="ProtNLM"/>
    </source>
</evidence>
<dbReference type="InterPro" id="IPR016410">
    <property type="entry name" value="Phage_imm"/>
</dbReference>
<reference evidence="2" key="1">
    <citation type="journal article" date="2014" name="Int. J. Syst. Evol. Microbiol.">
        <title>Complete genome sequence of Corynebacterium casei LMG S-19264T (=DSM 44701T), isolated from a smear-ripened cheese.</title>
        <authorList>
            <consortium name="US DOE Joint Genome Institute (JGI-PGF)"/>
            <person name="Walter F."/>
            <person name="Albersmeier A."/>
            <person name="Kalinowski J."/>
            <person name="Ruckert C."/>
        </authorList>
    </citation>
    <scope>NUCLEOTIDE SEQUENCE</scope>
    <source>
        <strain evidence="2">JCM 4988</strain>
    </source>
</reference>
<keyword evidence="3" id="KW-1185">Reference proteome</keyword>
<feature type="transmembrane region" description="Helical" evidence="1">
    <location>
        <begin position="21"/>
        <end position="44"/>
    </location>
</feature>
<reference evidence="2" key="2">
    <citation type="submission" date="2020-09" db="EMBL/GenBank/DDBJ databases">
        <authorList>
            <person name="Sun Q."/>
            <person name="Ohkuma M."/>
        </authorList>
    </citation>
    <scope>NUCLEOTIDE SEQUENCE</scope>
    <source>
        <strain evidence="2">JCM 4988</strain>
    </source>
</reference>